<dbReference type="EMBL" id="CP023819">
    <property type="protein sequence ID" value="ATL90106.1"/>
    <property type="molecule type" value="Genomic_DNA"/>
</dbReference>
<reference evidence="1 2" key="1">
    <citation type="submission" date="2017-10" db="EMBL/GenBank/DDBJ databases">
        <title>Complete Genome Sequence of Faecalibacterium prausnitzii isolated from the gut of healthy adult Indian.</title>
        <authorList>
            <person name="Bag S."/>
            <person name="Ghosh T.S."/>
            <person name="Das B."/>
        </authorList>
    </citation>
    <scope>NUCLEOTIDE SEQUENCE [LARGE SCALE GENOMIC DNA]</scope>
    <source>
        <strain evidence="1 2">Indica</strain>
    </source>
</reference>
<dbReference type="RefSeq" id="WP_098923867.1">
    <property type="nucleotide sequence ID" value="NZ_CP023819.1"/>
</dbReference>
<proteinExistence type="predicted"/>
<evidence type="ECO:0008006" key="3">
    <source>
        <dbReference type="Google" id="ProtNLM"/>
    </source>
</evidence>
<gene>
    <name evidence="1" type="ORF">CRH10_07240</name>
</gene>
<name>A0A291TAD8_9FIRM</name>
<dbReference type="Proteomes" id="UP000223709">
    <property type="component" value="Chromosome"/>
</dbReference>
<dbReference type="AlphaFoldDB" id="A0A291TAD8"/>
<evidence type="ECO:0000313" key="2">
    <source>
        <dbReference type="Proteomes" id="UP000223709"/>
    </source>
</evidence>
<protein>
    <recommendedName>
        <fullName evidence="3">DNA-binding response regulator</fullName>
    </recommendedName>
</protein>
<accession>A0A291TAD8</accession>
<sequence>MKCVVVDMRNRLFGDAISGSLQHFDSGFRVYQTEGTAAEDLCVDTHADVLIAEVTAYPPWRLEQRLDLCRRLRQGLPGCQVALVVDEVCEPQLADQVRRAKKDGLIDGFFYSSVSSDYLSAMIDAL</sequence>
<organism evidence="1 2">
    <name type="scientific">Faecalibacterium prausnitzii</name>
    <dbReference type="NCBI Taxonomy" id="853"/>
    <lineage>
        <taxon>Bacteria</taxon>
        <taxon>Bacillati</taxon>
        <taxon>Bacillota</taxon>
        <taxon>Clostridia</taxon>
        <taxon>Eubacteriales</taxon>
        <taxon>Oscillospiraceae</taxon>
        <taxon>Faecalibacterium</taxon>
    </lineage>
</organism>
<evidence type="ECO:0000313" key="1">
    <source>
        <dbReference type="EMBL" id="ATL90106.1"/>
    </source>
</evidence>